<evidence type="ECO:0000313" key="3">
    <source>
        <dbReference type="EMBL" id="OOF95838.1"/>
    </source>
</evidence>
<dbReference type="STRING" id="602072.A0A1R3RMX5"/>
<keyword evidence="2" id="KW-0812">Transmembrane</keyword>
<gene>
    <name evidence="3" type="ORF">ASPCADRAFT_405539</name>
</gene>
<keyword evidence="2" id="KW-0472">Membrane</keyword>
<feature type="region of interest" description="Disordered" evidence="1">
    <location>
        <begin position="24"/>
        <end position="45"/>
    </location>
</feature>
<feature type="transmembrane region" description="Helical" evidence="2">
    <location>
        <begin position="112"/>
        <end position="131"/>
    </location>
</feature>
<keyword evidence="2" id="KW-1133">Transmembrane helix</keyword>
<dbReference type="OrthoDB" id="448280at2759"/>
<name>A0A1R3RMX5_ASPC5</name>
<feature type="transmembrane region" description="Helical" evidence="2">
    <location>
        <begin position="85"/>
        <end position="106"/>
    </location>
</feature>
<protein>
    <submittedName>
        <fullName evidence="3">Uncharacterized protein</fullName>
    </submittedName>
</protein>
<dbReference type="VEuPathDB" id="FungiDB:ASPCADRAFT_405539"/>
<proteinExistence type="predicted"/>
<feature type="compositionally biased region" description="Acidic residues" evidence="1">
    <location>
        <begin position="24"/>
        <end position="36"/>
    </location>
</feature>
<sequence length="132" mass="14049">MPAQYTDCHLYCVDPDGNDVQILEEGESAQDQDQASEESSGEHAGQNCHFHAGIERCVGAGESESGGSTKSCGVQTRDYDIPMRIGTLVVVLVTSAIGAFLPMVVMKLPFPTSNSIGFTVIIVSTAFVHIVE</sequence>
<evidence type="ECO:0000313" key="4">
    <source>
        <dbReference type="Proteomes" id="UP000188318"/>
    </source>
</evidence>
<dbReference type="EMBL" id="KV907499">
    <property type="protein sequence ID" value="OOF95838.1"/>
    <property type="molecule type" value="Genomic_DNA"/>
</dbReference>
<dbReference type="AlphaFoldDB" id="A0A1R3RMX5"/>
<accession>A0A1R3RMX5</accession>
<organism evidence="3 4">
    <name type="scientific">Aspergillus carbonarius (strain ITEM 5010)</name>
    <dbReference type="NCBI Taxonomy" id="602072"/>
    <lineage>
        <taxon>Eukaryota</taxon>
        <taxon>Fungi</taxon>
        <taxon>Dikarya</taxon>
        <taxon>Ascomycota</taxon>
        <taxon>Pezizomycotina</taxon>
        <taxon>Eurotiomycetes</taxon>
        <taxon>Eurotiomycetidae</taxon>
        <taxon>Eurotiales</taxon>
        <taxon>Aspergillaceae</taxon>
        <taxon>Aspergillus</taxon>
        <taxon>Aspergillus subgen. Circumdati</taxon>
    </lineage>
</organism>
<dbReference type="Proteomes" id="UP000188318">
    <property type="component" value="Unassembled WGS sequence"/>
</dbReference>
<evidence type="ECO:0000256" key="1">
    <source>
        <dbReference type="SAM" id="MobiDB-lite"/>
    </source>
</evidence>
<evidence type="ECO:0000256" key="2">
    <source>
        <dbReference type="SAM" id="Phobius"/>
    </source>
</evidence>
<keyword evidence="4" id="KW-1185">Reference proteome</keyword>
<reference evidence="4" key="1">
    <citation type="journal article" date="2017" name="Genome Biol.">
        <title>Comparative genomics reveals high biological diversity and specific adaptations in the industrially and medically important fungal genus Aspergillus.</title>
        <authorList>
            <person name="de Vries R.P."/>
            <person name="Riley R."/>
            <person name="Wiebenga A."/>
            <person name="Aguilar-Osorio G."/>
            <person name="Amillis S."/>
            <person name="Uchima C.A."/>
            <person name="Anderluh G."/>
            <person name="Asadollahi M."/>
            <person name="Askin M."/>
            <person name="Barry K."/>
            <person name="Battaglia E."/>
            <person name="Bayram O."/>
            <person name="Benocci T."/>
            <person name="Braus-Stromeyer S.A."/>
            <person name="Caldana C."/>
            <person name="Canovas D."/>
            <person name="Cerqueira G.C."/>
            <person name="Chen F."/>
            <person name="Chen W."/>
            <person name="Choi C."/>
            <person name="Clum A."/>
            <person name="Dos Santos R.A."/>
            <person name="Damasio A.R."/>
            <person name="Diallinas G."/>
            <person name="Emri T."/>
            <person name="Fekete E."/>
            <person name="Flipphi M."/>
            <person name="Freyberg S."/>
            <person name="Gallo A."/>
            <person name="Gournas C."/>
            <person name="Habgood R."/>
            <person name="Hainaut M."/>
            <person name="Harispe M.L."/>
            <person name="Henrissat B."/>
            <person name="Hilden K.S."/>
            <person name="Hope R."/>
            <person name="Hossain A."/>
            <person name="Karabika E."/>
            <person name="Karaffa L."/>
            <person name="Karanyi Z."/>
            <person name="Krasevec N."/>
            <person name="Kuo A."/>
            <person name="Kusch H."/>
            <person name="LaButti K."/>
            <person name="Lagendijk E.L."/>
            <person name="Lapidus A."/>
            <person name="Levasseur A."/>
            <person name="Lindquist E."/>
            <person name="Lipzen A."/>
            <person name="Logrieco A.F."/>
            <person name="MacCabe A."/>
            <person name="Maekelae M.R."/>
            <person name="Malavazi I."/>
            <person name="Melin P."/>
            <person name="Meyer V."/>
            <person name="Mielnichuk N."/>
            <person name="Miskei M."/>
            <person name="Molnar A.P."/>
            <person name="Mule G."/>
            <person name="Ngan C.Y."/>
            <person name="Orejas M."/>
            <person name="Orosz E."/>
            <person name="Ouedraogo J.P."/>
            <person name="Overkamp K.M."/>
            <person name="Park H.-S."/>
            <person name="Perrone G."/>
            <person name="Piumi F."/>
            <person name="Punt P.J."/>
            <person name="Ram A.F."/>
            <person name="Ramon A."/>
            <person name="Rauscher S."/>
            <person name="Record E."/>
            <person name="Riano-Pachon D.M."/>
            <person name="Robert V."/>
            <person name="Roehrig J."/>
            <person name="Ruller R."/>
            <person name="Salamov A."/>
            <person name="Salih N.S."/>
            <person name="Samson R.A."/>
            <person name="Sandor E."/>
            <person name="Sanguinetti M."/>
            <person name="Schuetze T."/>
            <person name="Sepcic K."/>
            <person name="Shelest E."/>
            <person name="Sherlock G."/>
            <person name="Sophianopoulou V."/>
            <person name="Squina F.M."/>
            <person name="Sun H."/>
            <person name="Susca A."/>
            <person name="Todd R.B."/>
            <person name="Tsang A."/>
            <person name="Unkles S.E."/>
            <person name="van de Wiele N."/>
            <person name="van Rossen-Uffink D."/>
            <person name="Oliveira J.V."/>
            <person name="Vesth T.C."/>
            <person name="Visser J."/>
            <person name="Yu J.-H."/>
            <person name="Zhou M."/>
            <person name="Andersen M.R."/>
            <person name="Archer D.B."/>
            <person name="Baker S.E."/>
            <person name="Benoit I."/>
            <person name="Brakhage A.A."/>
            <person name="Braus G.H."/>
            <person name="Fischer R."/>
            <person name="Frisvad J.C."/>
            <person name="Goldman G.H."/>
            <person name="Houbraken J."/>
            <person name="Oakley B."/>
            <person name="Pocsi I."/>
            <person name="Scazzocchio C."/>
            <person name="Seiboth B."/>
            <person name="vanKuyk P.A."/>
            <person name="Wortman J."/>
            <person name="Dyer P.S."/>
            <person name="Grigoriev I.V."/>
        </authorList>
    </citation>
    <scope>NUCLEOTIDE SEQUENCE [LARGE SCALE GENOMIC DNA]</scope>
    <source>
        <strain evidence="4">ITEM 5010</strain>
    </source>
</reference>